<feature type="region of interest" description="Disordered" evidence="5">
    <location>
        <begin position="102"/>
        <end position="150"/>
    </location>
</feature>
<reference evidence="8 9" key="1">
    <citation type="submission" date="2024-02" db="EMBL/GenBank/DDBJ databases">
        <title>De novo assembly and annotation of 12 fungi associated with fruit tree decline syndrome in Ontario, Canada.</title>
        <authorList>
            <person name="Sulman M."/>
            <person name="Ellouze W."/>
            <person name="Ilyukhin E."/>
        </authorList>
    </citation>
    <scope>NUCLEOTIDE SEQUENCE [LARGE SCALE GENOMIC DNA]</scope>
    <source>
        <strain evidence="8 9">M97-236</strain>
    </source>
</reference>
<dbReference type="Proteomes" id="UP001521222">
    <property type="component" value="Unassembled WGS sequence"/>
</dbReference>
<dbReference type="PROSITE" id="PS50053">
    <property type="entry name" value="UBIQUITIN_2"/>
    <property type="match status" value="1"/>
</dbReference>
<proteinExistence type="predicted"/>
<feature type="compositionally biased region" description="Low complexity" evidence="5">
    <location>
        <begin position="102"/>
        <end position="136"/>
    </location>
</feature>
<dbReference type="CDD" id="cd17039">
    <property type="entry name" value="Ubl_ubiquitin_like"/>
    <property type="match status" value="1"/>
</dbReference>
<evidence type="ECO:0000256" key="2">
    <source>
        <dbReference type="ARBA" id="ARBA00022692"/>
    </source>
</evidence>
<evidence type="ECO:0000313" key="8">
    <source>
        <dbReference type="EMBL" id="KAL1598311.1"/>
    </source>
</evidence>
<comment type="subcellular location">
    <subcellularLocation>
        <location evidence="1">Membrane</location>
    </subcellularLocation>
</comment>
<accession>A0ABR3R1L5</accession>
<keyword evidence="3 6" id="KW-1133">Transmembrane helix</keyword>
<feature type="region of interest" description="Disordered" evidence="5">
    <location>
        <begin position="242"/>
        <end position="266"/>
    </location>
</feature>
<evidence type="ECO:0000256" key="5">
    <source>
        <dbReference type="SAM" id="MobiDB-lite"/>
    </source>
</evidence>
<feature type="compositionally biased region" description="Basic and acidic residues" evidence="5">
    <location>
        <begin position="631"/>
        <end position="671"/>
    </location>
</feature>
<comment type="caution">
    <text evidence="8">The sequence shown here is derived from an EMBL/GenBank/DDBJ whole genome shotgun (WGS) entry which is preliminary data.</text>
</comment>
<dbReference type="Gene3D" id="3.10.20.90">
    <property type="entry name" value="Phosphatidylinositol 3-kinase Catalytic Subunit, Chain A, domain 1"/>
    <property type="match status" value="1"/>
</dbReference>
<sequence>MAEETVAINLRVLSPSSEIEGGIHLRDLPASTTVKELRLKIQDAVPSKPGPERMRLIYRGKVVANDADTLEGVFGAENPPLNPLGPIGAMPLPPQMQQQIAQALGQRGSPIPTTAPGAPTHAADGAAPAPAPAEGAPAPPPGLLPPGFGGMPAPNGRTVRQEGIGPNGARWSVTYNDFTANIPLRPGQPTMPRPAPHPAAFGIPPQPFGPAPPGGVQVPLSWLLPRLRGTLQEAAREVDNVRTLLSPSGGPSTSSEEQPTPASDSFPSWRVERIREHLRTITHNLNMVESGLSDTAMQLNADVIALRQAAGEVRRQANEFSRTLDVHEARAGSELVQSTSPGTSSAAASDPLVATASAATRSLPAGAPQELFLLSSPQGPVGVLFDQRGTYAMAPLTSNLPSQTFVDQFNQNRQLIAGLGQQIAQSAHNLHNQLGGIQPTPTQQPGQAHAGHALDEAAAQRVIQNIIQNRAERQANAAAPANANAEGQAEGDRVGNIAGHLWLIFKLACFVYIFAGGGGWYRPLMLGSIALIVYIIQLGVFEQQFAVVRRHFEALLPNAERIAQPPNQENGAADARRNITPEEAARRILAQQRNNQFGWVRESMRTVERGVAIFVASLWPGIGERMVHAQEERERLERVAASEERERQEEERRRAEEEANNKSEDEKKDEAGESSTGAGEKPPLERNQTETLGEDFMDSAPTDKGKGKEKAAHFEDGEASASTQ</sequence>
<evidence type="ECO:0000256" key="4">
    <source>
        <dbReference type="ARBA" id="ARBA00023136"/>
    </source>
</evidence>
<protein>
    <recommendedName>
        <fullName evidence="7">Ubiquitin-like domain-containing protein</fullName>
    </recommendedName>
</protein>
<keyword evidence="2 6" id="KW-0812">Transmembrane</keyword>
<evidence type="ECO:0000256" key="1">
    <source>
        <dbReference type="ARBA" id="ARBA00004370"/>
    </source>
</evidence>
<dbReference type="EMBL" id="JAKIXB020000023">
    <property type="protein sequence ID" value="KAL1598311.1"/>
    <property type="molecule type" value="Genomic_DNA"/>
</dbReference>
<dbReference type="PANTHER" id="PTHR12943:SF27">
    <property type="entry name" value="HOMOCYSTEINE-INDUCED ENDOPLASMIC RETICULUM PROTEIN, ISOFORM A"/>
    <property type="match status" value="1"/>
</dbReference>
<dbReference type="PANTHER" id="PTHR12943">
    <property type="entry name" value="HOMOCYSTEINE-RESPONSIVE ENDOPLASMIC RETICULUM-RESIDENT UNIQUITIN-LIKE DOMAIN HERPUD PROTEIN FAMILY MEMBER"/>
    <property type="match status" value="1"/>
</dbReference>
<feature type="transmembrane region" description="Helical" evidence="6">
    <location>
        <begin position="521"/>
        <end position="541"/>
    </location>
</feature>
<feature type="compositionally biased region" description="Low complexity" evidence="5">
    <location>
        <begin position="243"/>
        <end position="257"/>
    </location>
</feature>
<name>A0ABR3R1L5_9PLEO</name>
<feature type="compositionally biased region" description="Basic and acidic residues" evidence="5">
    <location>
        <begin position="701"/>
        <end position="716"/>
    </location>
</feature>
<dbReference type="SUPFAM" id="SSF54236">
    <property type="entry name" value="Ubiquitin-like"/>
    <property type="match status" value="1"/>
</dbReference>
<keyword evidence="4 6" id="KW-0472">Membrane</keyword>
<organism evidence="8 9">
    <name type="scientific">Nothophoma quercina</name>
    <dbReference type="NCBI Taxonomy" id="749835"/>
    <lineage>
        <taxon>Eukaryota</taxon>
        <taxon>Fungi</taxon>
        <taxon>Dikarya</taxon>
        <taxon>Ascomycota</taxon>
        <taxon>Pezizomycotina</taxon>
        <taxon>Dothideomycetes</taxon>
        <taxon>Pleosporomycetidae</taxon>
        <taxon>Pleosporales</taxon>
        <taxon>Pleosporineae</taxon>
        <taxon>Didymellaceae</taxon>
        <taxon>Nothophoma</taxon>
    </lineage>
</organism>
<dbReference type="InterPro" id="IPR039751">
    <property type="entry name" value="HERPUD1/2"/>
</dbReference>
<feature type="region of interest" description="Disordered" evidence="5">
    <location>
        <begin position="631"/>
        <end position="724"/>
    </location>
</feature>
<evidence type="ECO:0000256" key="6">
    <source>
        <dbReference type="SAM" id="Phobius"/>
    </source>
</evidence>
<evidence type="ECO:0000313" key="9">
    <source>
        <dbReference type="Proteomes" id="UP001521222"/>
    </source>
</evidence>
<gene>
    <name evidence="8" type="ORF">SLS59_006995</name>
</gene>
<dbReference type="InterPro" id="IPR000626">
    <property type="entry name" value="Ubiquitin-like_dom"/>
</dbReference>
<evidence type="ECO:0000256" key="3">
    <source>
        <dbReference type="ARBA" id="ARBA00022989"/>
    </source>
</evidence>
<dbReference type="InterPro" id="IPR029071">
    <property type="entry name" value="Ubiquitin-like_domsf"/>
</dbReference>
<feature type="domain" description="Ubiquitin-like" evidence="7">
    <location>
        <begin position="6"/>
        <end position="71"/>
    </location>
</feature>
<evidence type="ECO:0000259" key="7">
    <source>
        <dbReference type="PROSITE" id="PS50053"/>
    </source>
</evidence>
<keyword evidence="9" id="KW-1185">Reference proteome</keyword>